<feature type="domain" description="LTD" evidence="3">
    <location>
        <begin position="686"/>
        <end position="816"/>
    </location>
</feature>
<feature type="domain" description="LTD" evidence="3">
    <location>
        <begin position="15"/>
        <end position="131"/>
    </location>
</feature>
<dbReference type="Pfam" id="PF13290">
    <property type="entry name" value="CHB_HEX_C_1"/>
    <property type="match status" value="1"/>
</dbReference>
<sequence>MKKKYLLLLVLLTTSLYSQEVVINEIQSKNLTTYRNSKFEYSDWIEFKNITSSPIDISDYYLSDDPDNIKKWKFPSGISIPANGLLLIDVDGTNSWLSTNFKLSASGETLVFSKNDETEIQRIEFPEIQKDISYGRKSDGAYTLLSKPTPHAANDEASAFTILDSKININIPSGLYDTNQTVEITFKGEGTLYYTLDGTEPTASTTAYSGPITIGKSTILKSKVIKSASEYSITENRSYIIGASHDLPVILLTSDNSSKNSGNKEVIDGRVEFIFIEKDGTVAINQYASFRASGKTSRGMPQLNGKVEADAVYGDKDFDYKMFPNKELDEFRSFLLRNSSQDWAETHLRDAFVSRVLSEDNLTDFPFEGYRPAALYVNGKYQGIINVREDDDNSYIKDNYGLKTGEFEKNGRDPILYTFTTDRAELDKILNFNHHVNVQFLISYAELNEYGFGSWKDLSGKTPHQNHYFMHDYDATFGLRGFEHVPLTNAMSVNEIIPSEMRAHEPYKTEGLQLIAALINHVYNKDRTLKILDAMEKELESEIPAHAIANVALGLEQGYDGSSGSSPAPFANLTEWKANIAALRKDVEKRIDANIFTRIKNAQGIEDPIQVTYESSNINRGFIRVHNVKSIKETFTGTYFSNIPIKFSAEALPGYKFVRWEGAVNSTDENITPTFTTNTSLKAVFEPIAVTSTNLVINEVQGKNDTTITDEAGEYDDWIEIYNPNSTPVNLAGYYISDKLSEPLKWKIPDTDASKTTVPANGFLLLWADKDLEQGANHLDFKLKGTDQVILTAPDATTKIQEISFTDIDTGTSYGAKVDGDADYITFTIPTPGATNGNVLSTDDIDAVNNKIGIYPNPTTNNITIQGTFTDLKWKLFNMNGQLIKSGTNKKIYLDNVSTGLYFLNINNKKNLKVIKQ</sequence>
<dbReference type="InterPro" id="IPR036415">
    <property type="entry name" value="Lamin_tail_dom_sf"/>
</dbReference>
<feature type="signal peptide" evidence="2">
    <location>
        <begin position="1"/>
        <end position="20"/>
    </location>
</feature>
<protein>
    <submittedName>
        <fullName evidence="4">Por secretion system C-terminal sorting domain-containing protein</fullName>
    </submittedName>
</protein>
<dbReference type="Proteomes" id="UP001497602">
    <property type="component" value="Unassembled WGS sequence"/>
</dbReference>
<dbReference type="NCBIfam" id="TIGR04183">
    <property type="entry name" value="Por_Secre_tail"/>
    <property type="match status" value="1"/>
</dbReference>
<dbReference type="InterPro" id="IPR059177">
    <property type="entry name" value="GH29D-like_dom"/>
</dbReference>
<evidence type="ECO:0000313" key="4">
    <source>
        <dbReference type="EMBL" id="CAL2106915.1"/>
    </source>
</evidence>
<dbReference type="Gene3D" id="2.60.40.1260">
    <property type="entry name" value="Lamin Tail domain"/>
    <property type="match status" value="2"/>
</dbReference>
<accession>A0ABP1F954</accession>
<keyword evidence="1 2" id="KW-0732">Signal</keyword>
<dbReference type="InterPro" id="IPR014867">
    <property type="entry name" value="Spore_coat_CotH_CotH2/3/7"/>
</dbReference>
<dbReference type="Pfam" id="PF18962">
    <property type="entry name" value="Por_Secre_tail"/>
    <property type="match status" value="1"/>
</dbReference>
<dbReference type="Pfam" id="PF00932">
    <property type="entry name" value="LTD"/>
    <property type="match status" value="2"/>
</dbReference>
<dbReference type="InterPro" id="IPR001322">
    <property type="entry name" value="Lamin_tail_dom"/>
</dbReference>
<reference evidence="4 5" key="1">
    <citation type="submission" date="2024-05" db="EMBL/GenBank/DDBJ databases">
        <authorList>
            <person name="Duchaud E."/>
        </authorList>
    </citation>
    <scope>NUCLEOTIDE SEQUENCE [LARGE SCALE GENOMIC DNA]</scope>
    <source>
        <strain evidence="4">Ena-SAMPLE-TAB-13-05-2024-13:56:06:370-140305</strain>
    </source>
</reference>
<gene>
    <name evidence="4" type="ORF">T190115A13A_20195</name>
</gene>
<evidence type="ECO:0000256" key="2">
    <source>
        <dbReference type="SAM" id="SignalP"/>
    </source>
</evidence>
<dbReference type="RefSeq" id="WP_348738615.1">
    <property type="nucleotide sequence ID" value="NZ_CAXJRC010000022.1"/>
</dbReference>
<dbReference type="PROSITE" id="PS51841">
    <property type="entry name" value="LTD"/>
    <property type="match status" value="2"/>
</dbReference>
<dbReference type="EMBL" id="CAXJRC010000022">
    <property type="protein sequence ID" value="CAL2106915.1"/>
    <property type="molecule type" value="Genomic_DNA"/>
</dbReference>
<dbReference type="Pfam" id="PF08757">
    <property type="entry name" value="CotH"/>
    <property type="match status" value="1"/>
</dbReference>
<proteinExistence type="predicted"/>
<feature type="chain" id="PRO_5046533198" evidence="2">
    <location>
        <begin position="21"/>
        <end position="917"/>
    </location>
</feature>
<keyword evidence="5" id="KW-1185">Reference proteome</keyword>
<dbReference type="SUPFAM" id="SSF74853">
    <property type="entry name" value="Lamin A/C globular tail domain"/>
    <property type="match status" value="2"/>
</dbReference>
<evidence type="ECO:0000259" key="3">
    <source>
        <dbReference type="PROSITE" id="PS51841"/>
    </source>
</evidence>
<name>A0ABP1F954_9FLAO</name>
<comment type="caution">
    <text evidence="4">The sequence shown here is derived from an EMBL/GenBank/DDBJ whole genome shotgun (WGS) entry which is preliminary data.</text>
</comment>
<organism evidence="4 5">
    <name type="scientific">Tenacibaculum vairaonense</name>
    <dbReference type="NCBI Taxonomy" id="3137860"/>
    <lineage>
        <taxon>Bacteria</taxon>
        <taxon>Pseudomonadati</taxon>
        <taxon>Bacteroidota</taxon>
        <taxon>Flavobacteriia</taxon>
        <taxon>Flavobacteriales</taxon>
        <taxon>Flavobacteriaceae</taxon>
        <taxon>Tenacibaculum</taxon>
    </lineage>
</organism>
<evidence type="ECO:0000313" key="5">
    <source>
        <dbReference type="Proteomes" id="UP001497602"/>
    </source>
</evidence>
<evidence type="ECO:0000256" key="1">
    <source>
        <dbReference type="ARBA" id="ARBA00022729"/>
    </source>
</evidence>
<dbReference type="InterPro" id="IPR026444">
    <property type="entry name" value="Secre_tail"/>
</dbReference>